<comment type="similarity">
    <text evidence="1">Belongs to the Gfa family.</text>
</comment>
<accession>A0ABQ2H1Y1</accession>
<evidence type="ECO:0000259" key="4">
    <source>
        <dbReference type="Pfam" id="PF04828"/>
    </source>
</evidence>
<keyword evidence="6" id="KW-1185">Reference proteome</keyword>
<evidence type="ECO:0000313" key="6">
    <source>
        <dbReference type="Proteomes" id="UP000616499"/>
    </source>
</evidence>
<dbReference type="EMBL" id="BMNW01000009">
    <property type="protein sequence ID" value="GGM23208.1"/>
    <property type="molecule type" value="Genomic_DNA"/>
</dbReference>
<protein>
    <recommendedName>
        <fullName evidence="4">CENP-V/GFA domain-containing protein</fullName>
    </recommendedName>
</protein>
<proteinExistence type="inferred from homology"/>
<dbReference type="Gene3D" id="3.90.1590.10">
    <property type="entry name" value="glutathione-dependent formaldehyde- activating enzyme (gfa)"/>
    <property type="match status" value="1"/>
</dbReference>
<dbReference type="InterPro" id="IPR006913">
    <property type="entry name" value="CENP-V/GFA"/>
</dbReference>
<name>A0ABQ2H1Y1_9PSED</name>
<dbReference type="Pfam" id="PF04828">
    <property type="entry name" value="GFA"/>
    <property type="match status" value="1"/>
</dbReference>
<gene>
    <name evidence="5" type="ORF">GCM10009425_37580</name>
</gene>
<feature type="domain" description="CENP-V/GFA" evidence="4">
    <location>
        <begin position="9"/>
        <end position="70"/>
    </location>
</feature>
<comment type="caution">
    <text evidence="5">The sequence shown here is derived from an EMBL/GenBank/DDBJ whole genome shotgun (WGS) entry which is preliminary data.</text>
</comment>
<keyword evidence="2" id="KW-0479">Metal-binding</keyword>
<dbReference type="Proteomes" id="UP000616499">
    <property type="component" value="Unassembled WGS sequence"/>
</dbReference>
<organism evidence="5 6">
    <name type="scientific">Pseudomonas asuensis</name>
    <dbReference type="NCBI Taxonomy" id="1825787"/>
    <lineage>
        <taxon>Bacteria</taxon>
        <taxon>Pseudomonadati</taxon>
        <taxon>Pseudomonadota</taxon>
        <taxon>Gammaproteobacteria</taxon>
        <taxon>Pseudomonadales</taxon>
        <taxon>Pseudomonadaceae</taxon>
        <taxon>Pseudomonas</taxon>
    </lineage>
</organism>
<dbReference type="SUPFAM" id="SSF51316">
    <property type="entry name" value="Mss4-like"/>
    <property type="match status" value="1"/>
</dbReference>
<dbReference type="InterPro" id="IPR011057">
    <property type="entry name" value="Mss4-like_sf"/>
</dbReference>
<evidence type="ECO:0000313" key="5">
    <source>
        <dbReference type="EMBL" id="GGM23208.1"/>
    </source>
</evidence>
<sequence length="97" mass="11055">MVVESATPLQFEGEEHVQVYDSSEWAERGFCSRCGTHLFYRLKQGGFYAVPVGLLDNQDNWTFSLQVFIEEKPAFYCFANDTQTLTGKELVAQFSAE</sequence>
<reference evidence="6" key="1">
    <citation type="journal article" date="2019" name="Int. J. Syst. Evol. Microbiol.">
        <title>The Global Catalogue of Microorganisms (GCM) 10K type strain sequencing project: providing services to taxonomists for standard genome sequencing and annotation.</title>
        <authorList>
            <consortium name="The Broad Institute Genomics Platform"/>
            <consortium name="The Broad Institute Genome Sequencing Center for Infectious Disease"/>
            <person name="Wu L."/>
            <person name="Ma J."/>
        </authorList>
    </citation>
    <scope>NUCLEOTIDE SEQUENCE [LARGE SCALE GENOMIC DNA]</scope>
    <source>
        <strain evidence="6">JCM 13501</strain>
    </source>
</reference>
<keyword evidence="3" id="KW-0862">Zinc</keyword>
<evidence type="ECO:0000256" key="3">
    <source>
        <dbReference type="ARBA" id="ARBA00022833"/>
    </source>
</evidence>
<evidence type="ECO:0000256" key="2">
    <source>
        <dbReference type="ARBA" id="ARBA00022723"/>
    </source>
</evidence>
<evidence type="ECO:0000256" key="1">
    <source>
        <dbReference type="ARBA" id="ARBA00005495"/>
    </source>
</evidence>